<evidence type="ECO:0000313" key="5">
    <source>
        <dbReference type="Proteomes" id="UP000317624"/>
    </source>
</evidence>
<proteinExistence type="predicted"/>
<evidence type="ECO:0000259" key="3">
    <source>
        <dbReference type="Pfam" id="PF01345"/>
    </source>
</evidence>
<reference evidence="4 5" key="1">
    <citation type="submission" date="2019-07" db="EMBL/GenBank/DDBJ databases">
        <title>Hymenobacter sp. straun FUR1 Genome sequencing and assembly.</title>
        <authorList>
            <person name="Chhetri G."/>
        </authorList>
    </citation>
    <scope>NUCLEOTIDE SEQUENCE [LARGE SCALE GENOMIC DNA]</scope>
    <source>
        <strain evidence="4 5">Fur1</strain>
    </source>
</reference>
<feature type="domain" description="DUF11" evidence="3">
    <location>
        <begin position="2252"/>
        <end position="2375"/>
    </location>
</feature>
<keyword evidence="2" id="KW-0732">Signal</keyword>
<comment type="caution">
    <text evidence="4">The sequence shown here is derived from an EMBL/GenBank/DDBJ whole genome shotgun (WGS) entry which is preliminary data.</text>
</comment>
<keyword evidence="5" id="KW-1185">Reference proteome</keyword>
<feature type="compositionally biased region" description="Low complexity" evidence="1">
    <location>
        <begin position="1351"/>
        <end position="1369"/>
    </location>
</feature>
<dbReference type="InterPro" id="IPR047589">
    <property type="entry name" value="DUF11_rpt"/>
</dbReference>
<feature type="region of interest" description="Disordered" evidence="1">
    <location>
        <begin position="1679"/>
        <end position="1699"/>
    </location>
</feature>
<feature type="region of interest" description="Disordered" evidence="1">
    <location>
        <begin position="1351"/>
        <end position="1378"/>
    </location>
</feature>
<feature type="region of interest" description="Disordered" evidence="1">
    <location>
        <begin position="50"/>
        <end position="70"/>
    </location>
</feature>
<feature type="domain" description="DUF11" evidence="3">
    <location>
        <begin position="1725"/>
        <end position="1825"/>
    </location>
</feature>
<dbReference type="InterPro" id="IPR001434">
    <property type="entry name" value="OmcB-like_DUF11"/>
</dbReference>
<feature type="region of interest" description="Disordered" evidence="1">
    <location>
        <begin position="1205"/>
        <end position="1237"/>
    </location>
</feature>
<evidence type="ECO:0000256" key="1">
    <source>
        <dbReference type="SAM" id="MobiDB-lite"/>
    </source>
</evidence>
<dbReference type="Pfam" id="PF01345">
    <property type="entry name" value="DUF11"/>
    <property type="match status" value="3"/>
</dbReference>
<dbReference type="RefSeq" id="WP_144848231.1">
    <property type="nucleotide sequence ID" value="NZ_VMRJ01000003.1"/>
</dbReference>
<dbReference type="EMBL" id="VMRJ01000003">
    <property type="protein sequence ID" value="TVT40375.1"/>
    <property type="molecule type" value="Genomic_DNA"/>
</dbReference>
<feature type="compositionally biased region" description="Low complexity" evidence="1">
    <location>
        <begin position="1679"/>
        <end position="1695"/>
    </location>
</feature>
<organism evidence="4 5">
    <name type="scientific">Hymenobacter setariae</name>
    <dbReference type="NCBI Taxonomy" id="2594794"/>
    <lineage>
        <taxon>Bacteria</taxon>
        <taxon>Pseudomonadati</taxon>
        <taxon>Bacteroidota</taxon>
        <taxon>Cytophagia</taxon>
        <taxon>Cytophagales</taxon>
        <taxon>Hymenobacteraceae</taxon>
        <taxon>Hymenobacter</taxon>
    </lineage>
</organism>
<evidence type="ECO:0000313" key="4">
    <source>
        <dbReference type="EMBL" id="TVT40375.1"/>
    </source>
</evidence>
<protein>
    <recommendedName>
        <fullName evidence="3">DUF11 domain-containing protein</fullName>
    </recommendedName>
</protein>
<feature type="compositionally biased region" description="Low complexity" evidence="1">
    <location>
        <begin position="53"/>
        <end position="66"/>
    </location>
</feature>
<feature type="chain" id="PRO_5022064408" description="DUF11 domain-containing protein" evidence="2">
    <location>
        <begin position="25"/>
        <end position="3065"/>
    </location>
</feature>
<feature type="signal peptide" evidence="2">
    <location>
        <begin position="1"/>
        <end position="24"/>
    </location>
</feature>
<sequence length="3065" mass="305674">MRPVLRIGALLLGWVAFRPPTAQAQTCTTAAVNLDYRLSASTNTYISGDWRNRASAPAPDATSATRVSTTYTSNDNNSMLTTDLVNGQTLSWSTQYTSSTNNTSTVTYTFSRPVTNVTVRVQDIDAVFNPASGFLIVTPSSGFTDEVQFTGANGTTPVVPTLAKANTSTKYTAIAGNTATGIVADGNNATTDDATVIATYSSAVTSITLRYRNLTTASTISGQAVGIDNISWCRITPTASPVTTTTVASSATQSSIRSLNGTADGTLSYQVTSLPANGTLFYNSTGTTYVPVTVNQTLTAAQAASLRYTPNPNFTGTATTFNYRAKDDANLTSSTATYTIPLQYVAPCGTTTNTLDFTSRAAGEDWKTHTALAVPTGATTTISSGNYTSANTTTSTLQTGNANSASLAWNNDFSTTSGTSSVTFTFSREVSNFTTQVQDIDAAAGSFVDVVTFAGANTAGTNVTPFLSVANPSAGVVTVSGATATGQTATNSTVDGTVTAYFPSPIKTLTITYASGTGAAANPAAQLIGIDNMSWCRLPPTAVGVTTATVSSTATQASISSLNGLASDGGTITSYLVTSLPANGSLLYLTAGGTYAPVTANQTLTAAQASSLRYTANQAFTGASTTFTFKAIDEAGASSTNTATYTIPLQYVAPCGTATNTFAFGSRPTNEDWKNHAALAVPTGATTTISSGSYTTSATTTSVLQVGTVNTVATLGWNNDYSGTGRTSSVTFTFSREISNFTTRVVDIDGAAGSFIDVVTFAGANAAGTNVTPFLSVANPDAGVVTINGATATGQTATESPVDGTVTAYFPSPIKTLTITYANGVPTSVADPGNQIIGIENMSWCRLAPTAAPVTVANISNGTTTPVPISSLSGSAPDGTIKSYTIGALPPATQGVLYLNGNPLSANSTLTPAQASQLAFLPNAAYAGQVTFTYLATDDANIASNNATYTIQVVASPPPAACASPGKDLTTFSAVPNTYYPGVTATAGSTQLSVGGLRNGGNTTTIAANDLLLVIQMQGADINNSNSDSYGDGVAGGGASGNLTTNFTAGQYEYVVATGPVSGGIVNIASKLVNSYTTSAAGTATQRSFQVIRIPQYSNLTLTANVAPPAWDGSTGGIVALDVAGTLNFGGKTIDVSGLGFRGGGGRTQATAAGNNTDYVTITTANAHAQKGEGIAGTPRYVNVPTTPNNANTNATIDTGIEGYAGGPSGRGAPGNAGGGGNNNIDNSGGGGGANGGTGGRGGNNFAGNQAIGGEPGASFSAAASSRLVMGGGGGAGTTNNATGTPGNGFASSGAAGGGIVLLRAGTITGTGSILANGGNANNNTVDDGGGGGGAGGAILLTARSTSSLSLSANGGAGGNTNPATNSGPHGPGGGGGGGIIFTTSGVTGTLSATGGANGTTVDTNGNRIAFGAATGLGGITNTGISNSIASSTAGADCVADVSTTITGPTTLTAGQATAPFTVTFANNGTGPASTVTQRVTLPTGAGLTAAQRATIVAAYPNATFSTTGTGVTAATIIDFGTLNQLASGASFSYSFAYTAPATATTTGSIATISNTTTTTPELGLTANNTSSTSSTVAPAADVTVALAGPTTLNAGQPTGTFTATFTNQGPSTASTVTRIVTLPSGATVSATQQTTIKAAYPNASFATPGTIDFGSVSSLASDASSVVSFAFTAPSATGASTLGGSTSTTTSEGANNAPNSTSLALNTVATADVVAAIGASATATTGTFTVTFSNNGPQTATGIVRTVQLPAGLTDVTLSDNNASYNPATGLVTYASSPDLATGTSQATTITYTLTSSATPAAATANISTTTNEAGLTANNTTTAVMPAQFDLATTLTGPVTTIAGSPTVLYVTTTNNGPNSAPSASQTISIPSDAPLTNVYITNGGTYVYNATSKVGTVTFPALTNLPGGETVTNSISFGAPASNFAPSAQVAIATGDANTANNTAYLNGSATSSSVTVTGATLAKTNETTTITADATIVSAGSVVTYTVQSFNNGFLNTPSVNNVAEQVQLLPGLTPTTLTVGGVNGTLLNNIITFAAPQGTTTYNTLTGLLTYPVLATQASGSSFTYDKIAVTVPAHVGNNGQMMATASVSTASSDPVPADNTSSVVVKVLTPADLTSSLSGPSVTVAGQTASYTATFSNLGTGSATSVVETAQLPAGLTNVLVQDANGNVITNAYDPTTGLVTFPAVVNAPAGSSQVYRVSFAAPAQNFSVSSYISSGNTDNATNNNTSLVRTMVSPTSDVAVYLSGPATAVAGNAVTYAVTAINNGPNTASAVQTTLQLPAGLTGTGTVVTNPDGSSNNGVMLSGGSTYNATTGLVTFGSITTLPAGDSRVNLVTFLMPSNPTNGQIGGTASISTSSTDIVASNNTSAITTDVAPATSDAADLVTNIIPPTSPATAGTTVSYELRFRNNSSTTPAIKVAPTAYLPAGLNNVVVTTVVNGATVVVPNAYNSATGQVVLPVIDSQAPSNLTSYFVSLTAPANSFVISASAVSSNTSDPNPANNIQSNQVNITPAYDVVTTVAGPASAQPGSINTYTVTTTNNGPSTSSTTANSTTQTVTVPANSVVDGLPTGATYDKSTGVITFPAISGQAAGANGAVTNTFTVVMPATGSLPLTAKVTAVGETDPTNNSFTLTTAPANQAPVAQNVWNTLQSARGNTANQQAPAGLLISPLNATDADGTISKYTLVSLPDPTQGVLYLSNGTRASVGDVPANGLYFAPFAGYVGNATFTFQAVDNGSAVSNIALYTIPVAQDQASTYATYNSGKSTYAAGEVLAQAIDPNAAVYNSNGAMYDAAGVQQAGASNGVSKAVLTSGTLPSGVVLDANTGRIYVGDVTLLPQLTQATSYALQVTTTDANGGNTVVPVTLVLGATPLPVTLVDFTAKAVSNRDALLNWATASETRNDHFEVERSFDGTHFIKIGQVAGHGTTTAASTYSFTDANVATQATGAVYYRLRQVDIDGMATYSPQRTVSFSKAVLAKLTLFPNPVQSRTTLDLSALATTTSVNVQLLDATGRQVRTWTLLGGVAQPLELADVASGSYLLVVTGQQPDGSVFKQTLRLTKE</sequence>
<dbReference type="Proteomes" id="UP000317624">
    <property type="component" value="Unassembled WGS sequence"/>
</dbReference>
<gene>
    <name evidence="4" type="ORF">FNT36_12910</name>
</gene>
<feature type="domain" description="DUF11" evidence="3">
    <location>
        <begin position="2128"/>
        <end position="2234"/>
    </location>
</feature>
<accession>A0A558BV27</accession>
<dbReference type="OrthoDB" id="4984562at2"/>
<dbReference type="NCBIfam" id="TIGR01451">
    <property type="entry name" value="B_ant_repeat"/>
    <property type="match status" value="1"/>
</dbReference>
<evidence type="ECO:0000256" key="2">
    <source>
        <dbReference type="SAM" id="SignalP"/>
    </source>
</evidence>
<name>A0A558BV27_9BACT</name>